<comment type="caution">
    <text evidence="1">The sequence shown here is derived from an EMBL/GenBank/DDBJ whole genome shotgun (WGS) entry which is preliminary data.</text>
</comment>
<evidence type="ECO:0000313" key="1">
    <source>
        <dbReference type="EMBL" id="CAF4830960.1"/>
    </source>
</evidence>
<dbReference type="Proteomes" id="UP000676336">
    <property type="component" value="Unassembled WGS sequence"/>
</dbReference>
<dbReference type="InterPro" id="IPR029052">
    <property type="entry name" value="Metallo-depent_PP-like"/>
</dbReference>
<dbReference type="EMBL" id="CAJOBI010155824">
    <property type="protein sequence ID" value="CAF4830960.1"/>
    <property type="molecule type" value="Genomic_DNA"/>
</dbReference>
<dbReference type="SUPFAM" id="SSF56300">
    <property type="entry name" value="Metallo-dependent phosphatases"/>
    <property type="match status" value="1"/>
</dbReference>
<sequence length="45" mass="5059">LKTLTADVHIVRGDFDDNPNFADQKVVTVGQFRIGLCHGHQIVPW</sequence>
<reference evidence="1" key="1">
    <citation type="submission" date="2021-02" db="EMBL/GenBank/DDBJ databases">
        <authorList>
            <person name="Nowell W R."/>
        </authorList>
    </citation>
    <scope>NUCLEOTIDE SEQUENCE</scope>
</reference>
<gene>
    <name evidence="1" type="ORF">SMN809_LOCUS48481</name>
</gene>
<dbReference type="Gene3D" id="3.60.21.10">
    <property type="match status" value="1"/>
</dbReference>
<dbReference type="PANTHER" id="PTHR11124">
    <property type="entry name" value="VACUOLAR SORTING PROTEIN VPS29"/>
    <property type="match status" value="1"/>
</dbReference>
<protein>
    <submittedName>
        <fullName evidence="1">Uncharacterized protein</fullName>
    </submittedName>
</protein>
<dbReference type="InterPro" id="IPR000979">
    <property type="entry name" value="Phosphodiesterase_MJ0936/Vps29"/>
</dbReference>
<feature type="non-terminal residue" evidence="1">
    <location>
        <position position="1"/>
    </location>
</feature>
<organism evidence="1 2">
    <name type="scientific">Rotaria magnacalcarata</name>
    <dbReference type="NCBI Taxonomy" id="392030"/>
    <lineage>
        <taxon>Eukaryota</taxon>
        <taxon>Metazoa</taxon>
        <taxon>Spiralia</taxon>
        <taxon>Gnathifera</taxon>
        <taxon>Rotifera</taxon>
        <taxon>Eurotatoria</taxon>
        <taxon>Bdelloidea</taxon>
        <taxon>Philodinida</taxon>
        <taxon>Philodinidae</taxon>
        <taxon>Rotaria</taxon>
    </lineage>
</organism>
<proteinExistence type="predicted"/>
<dbReference type="AlphaFoldDB" id="A0A8S3BRZ2"/>
<evidence type="ECO:0000313" key="2">
    <source>
        <dbReference type="Proteomes" id="UP000676336"/>
    </source>
</evidence>
<name>A0A8S3BRZ2_9BILA</name>
<feature type="non-terminal residue" evidence="1">
    <location>
        <position position="45"/>
    </location>
</feature>
<accession>A0A8S3BRZ2</accession>